<feature type="domain" description="MalT-like TPR region" evidence="1">
    <location>
        <begin position="70"/>
        <end position="412"/>
    </location>
</feature>
<organism evidence="2 3">
    <name type="scientific">Microlunatus ginsengisoli</name>
    <dbReference type="NCBI Taxonomy" id="363863"/>
    <lineage>
        <taxon>Bacteria</taxon>
        <taxon>Bacillati</taxon>
        <taxon>Actinomycetota</taxon>
        <taxon>Actinomycetes</taxon>
        <taxon>Propionibacteriales</taxon>
        <taxon>Propionibacteriaceae</taxon>
        <taxon>Microlunatus</taxon>
    </lineage>
</organism>
<sequence length="451" mass="48126">MYGWLRALPDDTIRRSPVLSVFYGDMLMHSGDLDAVEPRLDDAERVLVAVPVGRALPLPDTAELRTLPATIAIYRASLAQAGGDAAATAEHARHALDLARPDDHLARGGAAGFLGLAAWAEGNVPTALETFTQAVASLHAAGNVLDALNSTIPLADMWLAAGRPSQARRLYARAIQLAESRGGAFARATTGLHVGLSELDGEAGDLANAKRHLEAAEALADHTAMTEGRFRWFVASGLLANAAGEPDEAVAFLDRATVFYRAGFFPDLRPIAALKARIWIKRGNLSKAADWARERGVSATDGTSYLREFDHLTLVRLLLAEHEAAHDGRALDRASGLLDRLYAAADASKRAGSLLEIRLLQALGRDAQGRRAYALESLVEALTLAPEPEAYARLLLDEGARMLRLLQDAREQGLANGHPQRLLGLAATAEVAAAPSGRLLPPSSAESWPAR</sequence>
<evidence type="ECO:0000313" key="2">
    <source>
        <dbReference type="EMBL" id="GAA3623578.1"/>
    </source>
</evidence>
<dbReference type="Pfam" id="PF17874">
    <property type="entry name" value="TPR_MalT"/>
    <property type="match status" value="1"/>
</dbReference>
<dbReference type="Proteomes" id="UP001501490">
    <property type="component" value="Unassembled WGS sequence"/>
</dbReference>
<evidence type="ECO:0000259" key="1">
    <source>
        <dbReference type="Pfam" id="PF17874"/>
    </source>
</evidence>
<gene>
    <name evidence="2" type="ORF">GCM10022236_27450</name>
</gene>
<dbReference type="EMBL" id="BAABAB010000018">
    <property type="protein sequence ID" value="GAA3623578.1"/>
    <property type="molecule type" value="Genomic_DNA"/>
</dbReference>
<keyword evidence="3" id="KW-1185">Reference proteome</keyword>
<dbReference type="InterPro" id="IPR041617">
    <property type="entry name" value="TPR_MalT"/>
</dbReference>
<proteinExistence type="predicted"/>
<comment type="caution">
    <text evidence="2">The sequence shown here is derived from an EMBL/GenBank/DDBJ whole genome shotgun (WGS) entry which is preliminary data.</text>
</comment>
<evidence type="ECO:0000313" key="3">
    <source>
        <dbReference type="Proteomes" id="UP001501490"/>
    </source>
</evidence>
<dbReference type="Gene3D" id="1.25.40.10">
    <property type="entry name" value="Tetratricopeptide repeat domain"/>
    <property type="match status" value="1"/>
</dbReference>
<name>A0ABP7A2F4_9ACTN</name>
<protein>
    <recommendedName>
        <fullName evidence="1">MalT-like TPR region domain-containing protein</fullName>
    </recommendedName>
</protein>
<dbReference type="InterPro" id="IPR011990">
    <property type="entry name" value="TPR-like_helical_dom_sf"/>
</dbReference>
<dbReference type="SUPFAM" id="SSF48452">
    <property type="entry name" value="TPR-like"/>
    <property type="match status" value="1"/>
</dbReference>
<reference evidence="3" key="1">
    <citation type="journal article" date="2019" name="Int. J. Syst. Evol. Microbiol.">
        <title>The Global Catalogue of Microorganisms (GCM) 10K type strain sequencing project: providing services to taxonomists for standard genome sequencing and annotation.</title>
        <authorList>
            <consortium name="The Broad Institute Genomics Platform"/>
            <consortium name="The Broad Institute Genome Sequencing Center for Infectious Disease"/>
            <person name="Wu L."/>
            <person name="Ma J."/>
        </authorList>
    </citation>
    <scope>NUCLEOTIDE SEQUENCE [LARGE SCALE GENOMIC DNA]</scope>
    <source>
        <strain evidence="3">JCM 16929</strain>
    </source>
</reference>
<accession>A0ABP7A2F4</accession>